<name>A0ACC1T603_9APHY</name>
<evidence type="ECO:0000313" key="1">
    <source>
        <dbReference type="EMBL" id="KAJ3553852.1"/>
    </source>
</evidence>
<accession>A0ACC1T603</accession>
<reference evidence="1" key="1">
    <citation type="submission" date="2022-07" db="EMBL/GenBank/DDBJ databases">
        <title>Genome Sequence of Phlebia brevispora.</title>
        <authorList>
            <person name="Buettner E."/>
        </authorList>
    </citation>
    <scope>NUCLEOTIDE SEQUENCE</scope>
    <source>
        <strain evidence="1">MPL23</strain>
    </source>
</reference>
<dbReference type="EMBL" id="JANHOG010000491">
    <property type="protein sequence ID" value="KAJ3553852.1"/>
    <property type="molecule type" value="Genomic_DNA"/>
</dbReference>
<comment type="caution">
    <text evidence="1">The sequence shown here is derived from an EMBL/GenBank/DDBJ whole genome shotgun (WGS) entry which is preliminary data.</text>
</comment>
<protein>
    <submittedName>
        <fullName evidence="1">Uncharacterized protein</fullName>
    </submittedName>
</protein>
<gene>
    <name evidence="1" type="ORF">NM688_g3399</name>
</gene>
<organism evidence="1 2">
    <name type="scientific">Phlebia brevispora</name>
    <dbReference type="NCBI Taxonomy" id="194682"/>
    <lineage>
        <taxon>Eukaryota</taxon>
        <taxon>Fungi</taxon>
        <taxon>Dikarya</taxon>
        <taxon>Basidiomycota</taxon>
        <taxon>Agaricomycotina</taxon>
        <taxon>Agaricomycetes</taxon>
        <taxon>Polyporales</taxon>
        <taxon>Meruliaceae</taxon>
        <taxon>Phlebia</taxon>
    </lineage>
</organism>
<sequence length="876" mass="96831">MQMFTGANEMVADTYPAPWTVTRSFYSCVAMDPMLHTDSDATPGTIIPAAGLQQSMSLGVEQGTSIQPALSVPFGRDGSLVPYTSRTADEVYTTHQSSSRVSLNEQQSQDVAVYADAMTSNVVTAARTISSRVCEGGTSETIRLVYNGEAGVPLYLGLASNLETTLQGLSDAHDRSFFAGFGEKVIYEIALQHAPSFKKQKRCRRVKRNAYFYVDRLVMVRQVAEVVRDLLKNASSCFQPIPLLYDNEAQPVIMSGAIKLEELVLLEVRKVSKATVQPVFLYQRLRVQRTPACQSESHPDWAPKPRDPHVVDPWLLSESLGFVSSLDVDLLVLAPQRRSSLPFISTMHRALYIAEIAEGIAKACLWGCYDLESNLQDAEGRATLYALARTCRALEEPALDALWSYQHGLVNLIRTMPPHLWKEEQTRSYPAGCNTDTQHWSTTQLSLTGHPKASDWTRFDYYARKVRAFGYDEALRWTDVAHNVYHALSAHRTSISSPLFPALTSLRWEADIFFPYITLFIGPSLVALTMSTVSAEARLAEVIKTLPSTCRHVRKLEVYVGSSSTMPPPSLSCWSEFKDVRGFSNGSVPISDPAEWLPWLASLPNLEDLSLSVFASAARGLSLNPPIPLPSLSRLTLFTDDISQCTRILGSCRFPSLRDVTVNAYGGVTSAIQGLSSALAQSTQPASLQSVSIYDYSPRSNSDPISTNLASLNGLLQFSNMRHIRLDVRYTVHITDSTLRLISRSWPRLESLELNWVGHCGYESRLRMPMPTLSGLVDFVASCSSLRTLSLVVDTSVTTPQRGALSKLLLGRSILDCIKAIAQILRTSSSEIVKVVDVTSIRNAGSLLQVKIGQHLCTFHDTVFHCPVYAVLFSYE</sequence>
<evidence type="ECO:0000313" key="2">
    <source>
        <dbReference type="Proteomes" id="UP001148662"/>
    </source>
</evidence>
<dbReference type="Proteomes" id="UP001148662">
    <property type="component" value="Unassembled WGS sequence"/>
</dbReference>
<proteinExistence type="predicted"/>
<keyword evidence="2" id="KW-1185">Reference proteome</keyword>